<dbReference type="AlphaFoldDB" id="A0A3M0G5X9"/>
<evidence type="ECO:0000313" key="3">
    <source>
        <dbReference type="Proteomes" id="UP000275256"/>
    </source>
</evidence>
<dbReference type="Proteomes" id="UP000275256">
    <property type="component" value="Unassembled WGS sequence"/>
</dbReference>
<evidence type="ECO:0000256" key="1">
    <source>
        <dbReference type="SAM" id="Phobius"/>
    </source>
</evidence>
<keyword evidence="1" id="KW-0472">Membrane</keyword>
<reference evidence="2 3" key="1">
    <citation type="submission" date="2018-10" db="EMBL/GenBank/DDBJ databases">
        <title>Tessaracoccus antarcticuss sp. nov., isolated from sediment.</title>
        <authorList>
            <person name="Zhou L.Y."/>
            <person name="Du Z.J."/>
        </authorList>
    </citation>
    <scope>NUCLEOTIDE SEQUENCE [LARGE SCALE GENOMIC DNA]</scope>
    <source>
        <strain evidence="2 3">JDX10</strain>
    </source>
</reference>
<name>A0A3M0G5X9_9ACTN</name>
<comment type="caution">
    <text evidence="2">The sequence shown here is derived from an EMBL/GenBank/DDBJ whole genome shotgun (WGS) entry which is preliminary data.</text>
</comment>
<keyword evidence="3" id="KW-1185">Reference proteome</keyword>
<proteinExistence type="predicted"/>
<feature type="transmembrane region" description="Helical" evidence="1">
    <location>
        <begin position="56"/>
        <end position="77"/>
    </location>
</feature>
<feature type="transmembrane region" description="Helical" evidence="1">
    <location>
        <begin position="123"/>
        <end position="142"/>
    </location>
</feature>
<protein>
    <submittedName>
        <fullName evidence="2">Uncharacterized protein</fullName>
    </submittedName>
</protein>
<feature type="transmembrane region" description="Helical" evidence="1">
    <location>
        <begin position="22"/>
        <end position="44"/>
    </location>
</feature>
<evidence type="ECO:0000313" key="2">
    <source>
        <dbReference type="EMBL" id="RMB59968.1"/>
    </source>
</evidence>
<dbReference type="EMBL" id="REFW01000002">
    <property type="protein sequence ID" value="RMB59968.1"/>
    <property type="molecule type" value="Genomic_DNA"/>
</dbReference>
<dbReference type="RefSeq" id="WP_121901449.1">
    <property type="nucleotide sequence ID" value="NZ_REFW01000002.1"/>
</dbReference>
<dbReference type="OrthoDB" id="3729710at2"/>
<keyword evidence="1" id="KW-1133">Transmembrane helix</keyword>
<gene>
    <name evidence="2" type="ORF">EAX62_09590</name>
</gene>
<feature type="transmembrane region" description="Helical" evidence="1">
    <location>
        <begin position="97"/>
        <end position="117"/>
    </location>
</feature>
<accession>A0A3M0G5X9</accession>
<sequence length="177" mass="19836">MKEPEPADDAAVTKRARRREQYLSLGLGELAAAAVFGFVASFLVTPRFTDRAATVALWWALTPLIAILVQGGCYWLLAREWVGDSPMPRTTATVYSVLRVVNVALLAAGLAGVLWWWPADNATALLVFAVWFVGVVEYVNYFQKRLSYPMHRWFATVGQWRTPQLVRDLRSARPGHS</sequence>
<keyword evidence="1" id="KW-0812">Transmembrane</keyword>
<organism evidence="2 3">
    <name type="scientific">Tessaracoccus antarcticus</name>
    <dbReference type="NCBI Taxonomy" id="2479848"/>
    <lineage>
        <taxon>Bacteria</taxon>
        <taxon>Bacillati</taxon>
        <taxon>Actinomycetota</taxon>
        <taxon>Actinomycetes</taxon>
        <taxon>Propionibacteriales</taxon>
        <taxon>Propionibacteriaceae</taxon>
        <taxon>Tessaracoccus</taxon>
    </lineage>
</organism>